<evidence type="ECO:0000313" key="2">
    <source>
        <dbReference type="EMBL" id="KIO02982.1"/>
    </source>
</evidence>
<evidence type="ECO:0000256" key="1">
    <source>
        <dbReference type="SAM" id="MobiDB-lite"/>
    </source>
</evidence>
<dbReference type="HOGENOM" id="CLU_2198031_0_0_1"/>
<feature type="region of interest" description="Disordered" evidence="1">
    <location>
        <begin position="83"/>
        <end position="108"/>
    </location>
</feature>
<feature type="compositionally biased region" description="Polar residues" evidence="1">
    <location>
        <begin position="97"/>
        <end position="108"/>
    </location>
</feature>
<name>A0A0C3K039_PISTI</name>
<sequence>MSYDQEKLWDIIQSLYAQHQALHDLCTVQSAQLNAYLAVTQRRIAKLKLLTRQLTSKQPERRKPKKVQTRRFTLAELHARSDAEAAAVESDAKETIEGNTQTHWFNSP</sequence>
<protein>
    <submittedName>
        <fullName evidence="2">Uncharacterized protein</fullName>
    </submittedName>
</protein>
<proteinExistence type="predicted"/>
<dbReference type="EMBL" id="KN831978">
    <property type="protein sequence ID" value="KIO02982.1"/>
    <property type="molecule type" value="Genomic_DNA"/>
</dbReference>
<keyword evidence="3" id="KW-1185">Reference proteome</keyword>
<dbReference type="Proteomes" id="UP000054217">
    <property type="component" value="Unassembled WGS sequence"/>
</dbReference>
<gene>
    <name evidence="2" type="ORF">M404DRAFT_1001605</name>
</gene>
<dbReference type="AlphaFoldDB" id="A0A0C3K039"/>
<accession>A0A0C3K039</accession>
<organism evidence="2 3">
    <name type="scientific">Pisolithus tinctorius Marx 270</name>
    <dbReference type="NCBI Taxonomy" id="870435"/>
    <lineage>
        <taxon>Eukaryota</taxon>
        <taxon>Fungi</taxon>
        <taxon>Dikarya</taxon>
        <taxon>Basidiomycota</taxon>
        <taxon>Agaricomycotina</taxon>
        <taxon>Agaricomycetes</taxon>
        <taxon>Agaricomycetidae</taxon>
        <taxon>Boletales</taxon>
        <taxon>Sclerodermatineae</taxon>
        <taxon>Pisolithaceae</taxon>
        <taxon>Pisolithus</taxon>
    </lineage>
</organism>
<reference evidence="3" key="2">
    <citation type="submission" date="2015-01" db="EMBL/GenBank/DDBJ databases">
        <title>Evolutionary Origins and Diversification of the Mycorrhizal Mutualists.</title>
        <authorList>
            <consortium name="DOE Joint Genome Institute"/>
            <consortium name="Mycorrhizal Genomics Consortium"/>
            <person name="Kohler A."/>
            <person name="Kuo A."/>
            <person name="Nagy L.G."/>
            <person name="Floudas D."/>
            <person name="Copeland A."/>
            <person name="Barry K.W."/>
            <person name="Cichocki N."/>
            <person name="Veneault-Fourrey C."/>
            <person name="LaButti K."/>
            <person name="Lindquist E.A."/>
            <person name="Lipzen A."/>
            <person name="Lundell T."/>
            <person name="Morin E."/>
            <person name="Murat C."/>
            <person name="Riley R."/>
            <person name="Ohm R."/>
            <person name="Sun H."/>
            <person name="Tunlid A."/>
            <person name="Henrissat B."/>
            <person name="Grigoriev I.V."/>
            <person name="Hibbett D.S."/>
            <person name="Martin F."/>
        </authorList>
    </citation>
    <scope>NUCLEOTIDE SEQUENCE [LARGE SCALE GENOMIC DNA]</scope>
    <source>
        <strain evidence="3">Marx 270</strain>
    </source>
</reference>
<reference evidence="2 3" key="1">
    <citation type="submission" date="2014-04" db="EMBL/GenBank/DDBJ databases">
        <authorList>
            <consortium name="DOE Joint Genome Institute"/>
            <person name="Kuo A."/>
            <person name="Kohler A."/>
            <person name="Costa M.D."/>
            <person name="Nagy L.G."/>
            <person name="Floudas D."/>
            <person name="Copeland A."/>
            <person name="Barry K.W."/>
            <person name="Cichocki N."/>
            <person name="Veneault-Fourrey C."/>
            <person name="LaButti K."/>
            <person name="Lindquist E.A."/>
            <person name="Lipzen A."/>
            <person name="Lundell T."/>
            <person name="Morin E."/>
            <person name="Murat C."/>
            <person name="Sun H."/>
            <person name="Tunlid A."/>
            <person name="Henrissat B."/>
            <person name="Grigoriev I.V."/>
            <person name="Hibbett D.S."/>
            <person name="Martin F."/>
            <person name="Nordberg H.P."/>
            <person name="Cantor M.N."/>
            <person name="Hua S.X."/>
        </authorList>
    </citation>
    <scope>NUCLEOTIDE SEQUENCE [LARGE SCALE GENOMIC DNA]</scope>
    <source>
        <strain evidence="2 3">Marx 270</strain>
    </source>
</reference>
<dbReference type="InParanoid" id="A0A0C3K039"/>
<evidence type="ECO:0000313" key="3">
    <source>
        <dbReference type="Proteomes" id="UP000054217"/>
    </source>
</evidence>